<feature type="domain" description="Hydantoinase/oxoprolinase N-terminal" evidence="2">
    <location>
        <begin position="9"/>
        <end position="162"/>
    </location>
</feature>
<dbReference type="InterPro" id="IPR002821">
    <property type="entry name" value="Hydantoinase_A"/>
</dbReference>
<evidence type="ECO:0000313" key="4">
    <source>
        <dbReference type="Proteomes" id="UP000095200"/>
    </source>
</evidence>
<dbReference type="SUPFAM" id="SSF53067">
    <property type="entry name" value="Actin-like ATPase domain"/>
    <property type="match status" value="1"/>
</dbReference>
<sequence>MTTTSSCIIGVDAGGTYTDAVIMDRATRTVLASVKVPTTHANPGIGIVHGIRQLLAKGTIPVTSIARTVISTTLGTNALVEGKGADVGLFVIGFNQRLDVPAEDMRYIPGGHKAKGIEREPLGLEELYDGIKAMKGHVQAYGISSLMSFADPSHELVAAKALSLLDDKPVFCSHQASTRPGMKERATTALLNAKLLPIMQTFVQGVRTALHELGVQGDVCMVCGDCTEIELDRAIRQSASTFASGPAATAWFGSHIASTDTALVVDMGGTTTDITMVAGGKPVMDTTGMTIGQWQTHVQAVEMFTVGVGGDSLFTPLGIDNNTLGPSRVIPLCQADQYVSPQDVAHLTDAIQQLGPKLKSSLVIVPDPASPPHSPLVAWLRDQGPTTSETILQHMGQGEIALERELGQLLKTRSIVQTGFTPTDALHCLQHIAIGNTDLAMLGARVLGTCLDMDPVTLSNHVLSLARDKIATTILQYVAGREVNQGLSSFLHTNDNPLLEITVRLKPPIIGIGACSRYVLPEVAEQLGTTIVFPDNFDVGNAVGAAWLGLDKGNP</sequence>
<feature type="domain" description="Hydantoinase A/oxoprolinase" evidence="1">
    <location>
        <begin position="185"/>
        <end position="314"/>
    </location>
</feature>
<dbReference type="EMBL" id="BDFE01000017">
    <property type="protein sequence ID" value="GAU09348.1"/>
    <property type="molecule type" value="Genomic_DNA"/>
</dbReference>
<dbReference type="Gene3D" id="3.30.420.40">
    <property type="match status" value="1"/>
</dbReference>
<dbReference type="Pfam" id="PF01968">
    <property type="entry name" value="Hydantoinase_A"/>
    <property type="match status" value="1"/>
</dbReference>
<evidence type="ECO:0000313" key="3">
    <source>
        <dbReference type="EMBL" id="GAU09348.1"/>
    </source>
</evidence>
<dbReference type="InterPro" id="IPR043129">
    <property type="entry name" value="ATPase_NBD"/>
</dbReference>
<keyword evidence="4" id="KW-1185">Reference proteome</keyword>
<dbReference type="PANTHER" id="PTHR11365:SF2">
    <property type="entry name" value="5-OXOPROLINASE"/>
    <property type="match status" value="1"/>
</dbReference>
<evidence type="ECO:0000259" key="2">
    <source>
        <dbReference type="Pfam" id="PF05378"/>
    </source>
</evidence>
<dbReference type="GO" id="GO:0005829">
    <property type="term" value="C:cytosol"/>
    <property type="evidence" value="ECO:0007669"/>
    <property type="project" value="TreeGrafter"/>
</dbReference>
<protein>
    <submittedName>
        <fullName evidence="3">Hydantoinase/oxoprolinase</fullName>
    </submittedName>
</protein>
<reference evidence="4" key="1">
    <citation type="submission" date="2016-06" db="EMBL/GenBank/DDBJ databases">
        <title>Draft genome sequence of Desulfoplanes formicivorans strain Pf12B.</title>
        <authorList>
            <person name="Watanabe M."/>
            <person name="Kojima H."/>
            <person name="Fukui M."/>
        </authorList>
    </citation>
    <scope>NUCLEOTIDE SEQUENCE [LARGE SCALE GENOMIC DNA]</scope>
    <source>
        <strain evidence="4">Pf12B</strain>
    </source>
</reference>
<dbReference type="OrthoDB" id="9759608at2"/>
<comment type="caution">
    <text evidence="3">The sequence shown here is derived from an EMBL/GenBank/DDBJ whole genome shotgun (WGS) entry which is preliminary data.</text>
</comment>
<dbReference type="RefSeq" id="WP_069859590.1">
    <property type="nucleotide sequence ID" value="NZ_BDFE01000017.1"/>
</dbReference>
<dbReference type="PANTHER" id="PTHR11365">
    <property type="entry name" value="5-OXOPROLINASE RELATED"/>
    <property type="match status" value="1"/>
</dbReference>
<dbReference type="InterPro" id="IPR008040">
    <property type="entry name" value="Hydant_A_N"/>
</dbReference>
<dbReference type="Proteomes" id="UP000095200">
    <property type="component" value="Unassembled WGS sequence"/>
</dbReference>
<organism evidence="3 4">
    <name type="scientific">Desulfoplanes formicivorans</name>
    <dbReference type="NCBI Taxonomy" id="1592317"/>
    <lineage>
        <taxon>Bacteria</taxon>
        <taxon>Pseudomonadati</taxon>
        <taxon>Thermodesulfobacteriota</taxon>
        <taxon>Desulfovibrionia</taxon>
        <taxon>Desulfovibrionales</taxon>
        <taxon>Desulfoplanaceae</taxon>
        <taxon>Desulfoplanes</taxon>
    </lineage>
</organism>
<dbReference type="Pfam" id="PF05378">
    <property type="entry name" value="Hydant_A_N"/>
    <property type="match status" value="1"/>
</dbReference>
<name>A0A194AJ40_9BACT</name>
<dbReference type="InterPro" id="IPR045079">
    <property type="entry name" value="Oxoprolinase-like"/>
</dbReference>
<dbReference type="STRING" id="1592317.DPF_2071"/>
<dbReference type="GO" id="GO:0006749">
    <property type="term" value="P:glutathione metabolic process"/>
    <property type="evidence" value="ECO:0007669"/>
    <property type="project" value="TreeGrafter"/>
</dbReference>
<dbReference type="GO" id="GO:0017168">
    <property type="term" value="F:5-oxoprolinase (ATP-hydrolyzing) activity"/>
    <property type="evidence" value="ECO:0007669"/>
    <property type="project" value="TreeGrafter"/>
</dbReference>
<gene>
    <name evidence="3" type="ORF">DPF_2071</name>
</gene>
<evidence type="ECO:0000259" key="1">
    <source>
        <dbReference type="Pfam" id="PF01968"/>
    </source>
</evidence>
<accession>A0A194AJ40</accession>
<dbReference type="AlphaFoldDB" id="A0A194AJ40"/>
<proteinExistence type="predicted"/>